<name>A0ACC2PM01_9HYME</name>
<dbReference type="EMBL" id="CM056741">
    <property type="protein sequence ID" value="KAJ8684088.1"/>
    <property type="molecule type" value="Genomic_DNA"/>
</dbReference>
<reference evidence="1" key="1">
    <citation type="submission" date="2023-04" db="EMBL/GenBank/DDBJ databases">
        <title>A chromosome-level genome assembly of the parasitoid wasp Eretmocerus hayati.</title>
        <authorList>
            <person name="Zhong Y."/>
            <person name="Liu S."/>
            <person name="Liu Y."/>
        </authorList>
    </citation>
    <scope>NUCLEOTIDE SEQUENCE</scope>
    <source>
        <strain evidence="1">ZJU_SS_LIU_2023</strain>
    </source>
</reference>
<accession>A0ACC2PM01</accession>
<dbReference type="Proteomes" id="UP001239111">
    <property type="component" value="Chromosome 1"/>
</dbReference>
<comment type="caution">
    <text evidence="1">The sequence shown here is derived from an EMBL/GenBank/DDBJ whole genome shotgun (WGS) entry which is preliminary data.</text>
</comment>
<evidence type="ECO:0000313" key="1">
    <source>
        <dbReference type="EMBL" id="KAJ8684088.1"/>
    </source>
</evidence>
<keyword evidence="2" id="KW-1185">Reference proteome</keyword>
<proteinExistence type="predicted"/>
<organism evidence="1 2">
    <name type="scientific">Eretmocerus hayati</name>
    <dbReference type="NCBI Taxonomy" id="131215"/>
    <lineage>
        <taxon>Eukaryota</taxon>
        <taxon>Metazoa</taxon>
        <taxon>Ecdysozoa</taxon>
        <taxon>Arthropoda</taxon>
        <taxon>Hexapoda</taxon>
        <taxon>Insecta</taxon>
        <taxon>Pterygota</taxon>
        <taxon>Neoptera</taxon>
        <taxon>Endopterygota</taxon>
        <taxon>Hymenoptera</taxon>
        <taxon>Apocrita</taxon>
        <taxon>Proctotrupomorpha</taxon>
        <taxon>Chalcidoidea</taxon>
        <taxon>Aphelinidae</taxon>
        <taxon>Aphelininae</taxon>
        <taxon>Eretmocerus</taxon>
    </lineage>
</organism>
<evidence type="ECO:0000313" key="2">
    <source>
        <dbReference type="Proteomes" id="UP001239111"/>
    </source>
</evidence>
<gene>
    <name evidence="1" type="ORF">QAD02_019880</name>
</gene>
<sequence length="374" mass="42360">MEQRKPARKRRRQAIIDGSGKIPHRTECRHRRRLNVEGKRDVWSGSDGSDDERKKIHEKYIDQAVDKEASNEETVLQSSLTGGPCHDQSQGTSVSHEVEENSHYSIPVAQNFSSSFDGSQASEDNIVNSSKETMEDDETSYDCLDVDPNWDEALFNVSKPSERDKLREILTDEEWNTPIQVPLAASKAEVLMGVLKLSLKHNWCLSETSEVLQLLNSLFVRSFLPETPYFLKELFGNAINVELHAVCPSCKLLVRKFDAGEHSVHCNNCDLEIIVSDPAFNNFFAVMGCRDQIKASIEANSEYYLSIMNKKSNNGTVFKDVTDGELWERVRNSLSPEDQKFFMSALFSCDAAPAFETSKYSITPYQFVINETPH</sequence>
<protein>
    <submittedName>
        <fullName evidence="1">Uncharacterized protein</fullName>
    </submittedName>
</protein>